<proteinExistence type="predicted"/>
<gene>
    <name evidence="2" type="ORF">DARMORV10_A01P34260.1</name>
</gene>
<sequence>MSTSPLDRSHKSRPSQDRATTASRNDEEEPSFELSGKLAEETNRYRGLTLWILAAPTRLTSMFLLFHSYCAGAISTFLY</sequence>
<evidence type="ECO:0000313" key="2">
    <source>
        <dbReference type="EMBL" id="CAF2153819.1"/>
    </source>
</evidence>
<feature type="region of interest" description="Disordered" evidence="1">
    <location>
        <begin position="1"/>
        <end position="36"/>
    </location>
</feature>
<accession>A0A816Y8V9</accession>
<dbReference type="Proteomes" id="UP001295469">
    <property type="component" value="Chromosome A01"/>
</dbReference>
<protein>
    <submittedName>
        <fullName evidence="2">(rape) hypothetical protein</fullName>
    </submittedName>
</protein>
<organism evidence="2">
    <name type="scientific">Brassica napus</name>
    <name type="common">Rape</name>
    <dbReference type="NCBI Taxonomy" id="3708"/>
    <lineage>
        <taxon>Eukaryota</taxon>
        <taxon>Viridiplantae</taxon>
        <taxon>Streptophyta</taxon>
        <taxon>Embryophyta</taxon>
        <taxon>Tracheophyta</taxon>
        <taxon>Spermatophyta</taxon>
        <taxon>Magnoliopsida</taxon>
        <taxon>eudicotyledons</taxon>
        <taxon>Gunneridae</taxon>
        <taxon>Pentapetalae</taxon>
        <taxon>rosids</taxon>
        <taxon>malvids</taxon>
        <taxon>Brassicales</taxon>
        <taxon>Brassicaceae</taxon>
        <taxon>Brassiceae</taxon>
        <taxon>Brassica</taxon>
    </lineage>
</organism>
<name>A0A816Y8V9_BRANA</name>
<reference evidence="2" key="1">
    <citation type="submission" date="2021-01" db="EMBL/GenBank/DDBJ databases">
        <authorList>
            <consortium name="Genoscope - CEA"/>
            <person name="William W."/>
        </authorList>
    </citation>
    <scope>NUCLEOTIDE SEQUENCE</scope>
</reference>
<dbReference type="EMBL" id="HG994355">
    <property type="protein sequence ID" value="CAF2153819.1"/>
    <property type="molecule type" value="Genomic_DNA"/>
</dbReference>
<dbReference type="AlphaFoldDB" id="A0A816Y8V9"/>
<evidence type="ECO:0000256" key="1">
    <source>
        <dbReference type="SAM" id="MobiDB-lite"/>
    </source>
</evidence>